<evidence type="ECO:0000259" key="2">
    <source>
        <dbReference type="Pfam" id="PF20415"/>
    </source>
</evidence>
<accession>A0A0H2R0H9</accession>
<protein>
    <recommendedName>
        <fullName evidence="2">DUF6699 domain-containing protein</fullName>
    </recommendedName>
</protein>
<evidence type="ECO:0000313" key="3">
    <source>
        <dbReference type="EMBL" id="KLO05234.1"/>
    </source>
</evidence>
<dbReference type="InParanoid" id="A0A0H2R0H9"/>
<organism evidence="3 4">
    <name type="scientific">Schizopora paradoxa</name>
    <dbReference type="NCBI Taxonomy" id="27342"/>
    <lineage>
        <taxon>Eukaryota</taxon>
        <taxon>Fungi</taxon>
        <taxon>Dikarya</taxon>
        <taxon>Basidiomycota</taxon>
        <taxon>Agaricomycotina</taxon>
        <taxon>Agaricomycetes</taxon>
        <taxon>Hymenochaetales</taxon>
        <taxon>Schizoporaceae</taxon>
        <taxon>Schizopora</taxon>
    </lineage>
</organism>
<feature type="region of interest" description="Disordered" evidence="1">
    <location>
        <begin position="492"/>
        <end position="514"/>
    </location>
</feature>
<dbReference type="OrthoDB" id="3352225at2759"/>
<sequence>MASRPTTPFIPPNPDRSPAGGARPVIPPPPDNLAVPSWYNGVAGFPPGGGGGGGGRRSRTQSQSGQTPYRQANPLPIFAQDAGGGVSDDWVGFGPGGAPNLGSGFGGGGGPFAGWGAGAAGGGGGGGPWGAGGGGGGGPWGGGGGGGPNFGMAPPGSAFSNPQNLPPGTPWGWPPSALPTGYSAFQQPLPGGGGHPNFGHAPQLNVMTNFPPGYGNPYGGGMGFGGPPSHPGTPWMGGGYVPLTPGESLPPQLPDPVTGVARPKMDVQVDTRWMIGEHYGPVLSTLQATKLGCVPKLNPLLSPPPDDPATRDYLEWNMLFPSAHVRRSSDPPTRSWANGRAAPATFPRVASLKLVSRHLPWILEVRASNPTGGVTCADVIDTLSDFLHEHVPGAAYDSLSPPQKLAVHNAYYHNRSRAVGDEVPGGRLGEGMKRCDWLGRDTMFEGIEPDGNFVRERLGLEFNEREGRRGGGGGRNVTCVFVVRCARRGGVTEDEREANEERGRVGTATSSNGG</sequence>
<proteinExistence type="predicted"/>
<dbReference type="InterPro" id="IPR046522">
    <property type="entry name" value="DUF6699"/>
</dbReference>
<keyword evidence="4" id="KW-1185">Reference proteome</keyword>
<dbReference type="Proteomes" id="UP000053477">
    <property type="component" value="Unassembled WGS sequence"/>
</dbReference>
<dbReference type="AlphaFoldDB" id="A0A0H2R0H9"/>
<feature type="compositionally biased region" description="Gly residues" evidence="1">
    <location>
        <begin position="46"/>
        <end position="55"/>
    </location>
</feature>
<evidence type="ECO:0000313" key="4">
    <source>
        <dbReference type="Proteomes" id="UP000053477"/>
    </source>
</evidence>
<dbReference type="Pfam" id="PF20415">
    <property type="entry name" value="DUF6699"/>
    <property type="match status" value="1"/>
</dbReference>
<dbReference type="EMBL" id="KQ086340">
    <property type="protein sequence ID" value="KLO05234.1"/>
    <property type="molecule type" value="Genomic_DNA"/>
</dbReference>
<feature type="region of interest" description="Disordered" evidence="1">
    <location>
        <begin position="1"/>
        <end position="71"/>
    </location>
</feature>
<feature type="domain" description="DUF6699" evidence="2">
    <location>
        <begin position="314"/>
        <end position="450"/>
    </location>
</feature>
<dbReference type="STRING" id="27342.A0A0H2R0H9"/>
<name>A0A0H2R0H9_9AGAM</name>
<reference evidence="3 4" key="1">
    <citation type="submission" date="2015-04" db="EMBL/GenBank/DDBJ databases">
        <title>Complete genome sequence of Schizopora paradoxa KUC8140, a cosmopolitan wood degrader in East Asia.</title>
        <authorList>
            <consortium name="DOE Joint Genome Institute"/>
            <person name="Min B."/>
            <person name="Park H."/>
            <person name="Jang Y."/>
            <person name="Kim J.-J."/>
            <person name="Kim K.H."/>
            <person name="Pangilinan J."/>
            <person name="Lipzen A."/>
            <person name="Riley R."/>
            <person name="Grigoriev I.V."/>
            <person name="Spatafora J.W."/>
            <person name="Choi I.-G."/>
        </authorList>
    </citation>
    <scope>NUCLEOTIDE SEQUENCE [LARGE SCALE GENOMIC DNA]</scope>
    <source>
        <strain evidence="3 4">KUC8140</strain>
    </source>
</reference>
<gene>
    <name evidence="3" type="ORF">SCHPADRAFT_896422</name>
</gene>
<evidence type="ECO:0000256" key="1">
    <source>
        <dbReference type="SAM" id="MobiDB-lite"/>
    </source>
</evidence>